<dbReference type="PANTHER" id="PTHR35011">
    <property type="entry name" value="2,3-DIKETO-L-GULONATE TRAP TRANSPORTER SMALL PERMEASE PROTEIN YIAM"/>
    <property type="match status" value="1"/>
</dbReference>
<evidence type="ECO:0000259" key="9">
    <source>
        <dbReference type="Pfam" id="PF04290"/>
    </source>
</evidence>
<dbReference type="GO" id="GO:0022857">
    <property type="term" value="F:transmembrane transporter activity"/>
    <property type="evidence" value="ECO:0007669"/>
    <property type="project" value="TreeGrafter"/>
</dbReference>
<evidence type="ECO:0000256" key="1">
    <source>
        <dbReference type="ARBA" id="ARBA00004429"/>
    </source>
</evidence>
<dbReference type="GO" id="GO:0015740">
    <property type="term" value="P:C4-dicarboxylate transport"/>
    <property type="evidence" value="ECO:0007669"/>
    <property type="project" value="TreeGrafter"/>
</dbReference>
<evidence type="ECO:0000256" key="5">
    <source>
        <dbReference type="ARBA" id="ARBA00022692"/>
    </source>
</evidence>
<evidence type="ECO:0000256" key="2">
    <source>
        <dbReference type="ARBA" id="ARBA00022448"/>
    </source>
</evidence>
<organism evidence="10">
    <name type="scientific">marine metagenome</name>
    <dbReference type="NCBI Taxonomy" id="408172"/>
    <lineage>
        <taxon>unclassified sequences</taxon>
        <taxon>metagenomes</taxon>
        <taxon>ecological metagenomes</taxon>
    </lineage>
</organism>
<keyword evidence="7 8" id="KW-0472">Membrane</keyword>
<keyword evidence="4" id="KW-0997">Cell inner membrane</keyword>
<gene>
    <name evidence="10" type="ORF">METZ01_LOCUS135238</name>
</gene>
<comment type="subcellular location">
    <subcellularLocation>
        <location evidence="1">Cell inner membrane</location>
        <topology evidence="1">Multi-pass membrane protein</topology>
    </subcellularLocation>
</comment>
<protein>
    <recommendedName>
        <fullName evidence="9">Tripartite ATP-independent periplasmic transporters DctQ component domain-containing protein</fullName>
    </recommendedName>
</protein>
<name>A0A381YZN6_9ZZZZ</name>
<evidence type="ECO:0000256" key="4">
    <source>
        <dbReference type="ARBA" id="ARBA00022519"/>
    </source>
</evidence>
<evidence type="ECO:0000256" key="8">
    <source>
        <dbReference type="SAM" id="Phobius"/>
    </source>
</evidence>
<dbReference type="InterPro" id="IPR055348">
    <property type="entry name" value="DctQ"/>
</dbReference>
<accession>A0A381YZN6</accession>
<dbReference type="InterPro" id="IPR007387">
    <property type="entry name" value="TRAP_DctQ"/>
</dbReference>
<feature type="transmembrane region" description="Helical" evidence="8">
    <location>
        <begin position="21"/>
        <end position="48"/>
    </location>
</feature>
<feature type="transmembrane region" description="Helical" evidence="8">
    <location>
        <begin position="60"/>
        <end position="79"/>
    </location>
</feature>
<keyword evidence="6 8" id="KW-1133">Transmembrane helix</keyword>
<dbReference type="PANTHER" id="PTHR35011:SF10">
    <property type="entry name" value="TRAP TRANSPORTER SMALL PERMEASE PROTEIN"/>
    <property type="match status" value="1"/>
</dbReference>
<feature type="domain" description="Tripartite ATP-independent periplasmic transporters DctQ component" evidence="9">
    <location>
        <begin position="34"/>
        <end position="165"/>
    </location>
</feature>
<proteinExistence type="predicted"/>
<keyword evidence="2" id="KW-0813">Transport</keyword>
<evidence type="ECO:0000256" key="7">
    <source>
        <dbReference type="ARBA" id="ARBA00023136"/>
    </source>
</evidence>
<feature type="transmembrane region" description="Helical" evidence="8">
    <location>
        <begin position="141"/>
        <end position="164"/>
    </location>
</feature>
<keyword evidence="5 8" id="KW-0812">Transmembrane</keyword>
<evidence type="ECO:0000256" key="6">
    <source>
        <dbReference type="ARBA" id="ARBA00022989"/>
    </source>
</evidence>
<dbReference type="GO" id="GO:0005886">
    <property type="term" value="C:plasma membrane"/>
    <property type="evidence" value="ECO:0007669"/>
    <property type="project" value="UniProtKB-SubCell"/>
</dbReference>
<feature type="transmembrane region" description="Helical" evidence="8">
    <location>
        <begin position="100"/>
        <end position="118"/>
    </location>
</feature>
<evidence type="ECO:0000313" key="10">
    <source>
        <dbReference type="EMBL" id="SVA82384.1"/>
    </source>
</evidence>
<sequence>MSEKIQGRDDTLKHVDRVVRSVALFAGGVTLTGLALVIVIAVIFRYVFNSPIFGADDFNQMLLVSTVAFSIAHSGRTGGQVVVEILSIVSGPSFTRWTDIFVKFLGALMMGFLVWMLIDSGINAAKYGEVTSSLEITLQPFFWILAFGMALYGIVLLVEMYVLLRGHSLNQLTHSTNGK</sequence>
<dbReference type="Pfam" id="PF04290">
    <property type="entry name" value="DctQ"/>
    <property type="match status" value="1"/>
</dbReference>
<keyword evidence="3" id="KW-1003">Cell membrane</keyword>
<reference evidence="10" key="1">
    <citation type="submission" date="2018-05" db="EMBL/GenBank/DDBJ databases">
        <authorList>
            <person name="Lanie J.A."/>
            <person name="Ng W.-L."/>
            <person name="Kazmierczak K.M."/>
            <person name="Andrzejewski T.M."/>
            <person name="Davidsen T.M."/>
            <person name="Wayne K.J."/>
            <person name="Tettelin H."/>
            <person name="Glass J.I."/>
            <person name="Rusch D."/>
            <person name="Podicherti R."/>
            <person name="Tsui H.-C.T."/>
            <person name="Winkler M.E."/>
        </authorList>
    </citation>
    <scope>NUCLEOTIDE SEQUENCE</scope>
</reference>
<dbReference type="AlphaFoldDB" id="A0A381YZN6"/>
<evidence type="ECO:0000256" key="3">
    <source>
        <dbReference type="ARBA" id="ARBA00022475"/>
    </source>
</evidence>
<dbReference type="EMBL" id="UINC01019459">
    <property type="protein sequence ID" value="SVA82384.1"/>
    <property type="molecule type" value="Genomic_DNA"/>
</dbReference>